<reference evidence="3" key="1">
    <citation type="submission" date="2020-11" db="EMBL/GenBank/DDBJ databases">
        <authorList>
            <consortium name="DOE Joint Genome Institute"/>
            <person name="Ahrendt S."/>
            <person name="Riley R."/>
            <person name="Andreopoulos W."/>
            <person name="Labutti K."/>
            <person name="Pangilinan J."/>
            <person name="Ruiz-Duenas F.J."/>
            <person name="Barrasa J.M."/>
            <person name="Sanchez-Garcia M."/>
            <person name="Camarero S."/>
            <person name="Miyauchi S."/>
            <person name="Serrano A."/>
            <person name="Linde D."/>
            <person name="Babiker R."/>
            <person name="Drula E."/>
            <person name="Ayuso-Fernandez I."/>
            <person name="Pacheco R."/>
            <person name="Padilla G."/>
            <person name="Ferreira P."/>
            <person name="Barriuso J."/>
            <person name="Kellner H."/>
            <person name="Castanera R."/>
            <person name="Alfaro M."/>
            <person name="Ramirez L."/>
            <person name="Pisabarro A.G."/>
            <person name="Kuo A."/>
            <person name="Tritt A."/>
            <person name="Lipzen A."/>
            <person name="He G."/>
            <person name="Yan M."/>
            <person name="Ng V."/>
            <person name="Cullen D."/>
            <person name="Martin F."/>
            <person name="Rosso M.-N."/>
            <person name="Henrissat B."/>
            <person name="Hibbett D."/>
            <person name="Martinez A.T."/>
            <person name="Grigoriev I.V."/>
        </authorList>
    </citation>
    <scope>NUCLEOTIDE SEQUENCE</scope>
    <source>
        <strain evidence="3">AH 40177</strain>
    </source>
</reference>
<accession>A0A9P5U3X1</accession>
<proteinExistence type="predicted"/>
<feature type="non-terminal residue" evidence="3">
    <location>
        <position position="1"/>
    </location>
</feature>
<dbReference type="AlphaFoldDB" id="A0A9P5U3X1"/>
<comment type="caution">
    <text evidence="3">The sequence shown here is derived from an EMBL/GenBank/DDBJ whole genome shotgun (WGS) entry which is preliminary data.</text>
</comment>
<dbReference type="NCBIfam" id="NF033635">
    <property type="entry name" value="SLATT_fungal"/>
    <property type="match status" value="1"/>
</dbReference>
<organism evidence="3 4">
    <name type="scientific">Rhodocollybia butyracea</name>
    <dbReference type="NCBI Taxonomy" id="206335"/>
    <lineage>
        <taxon>Eukaryota</taxon>
        <taxon>Fungi</taxon>
        <taxon>Dikarya</taxon>
        <taxon>Basidiomycota</taxon>
        <taxon>Agaricomycotina</taxon>
        <taxon>Agaricomycetes</taxon>
        <taxon>Agaricomycetidae</taxon>
        <taxon>Agaricales</taxon>
        <taxon>Marasmiineae</taxon>
        <taxon>Omphalotaceae</taxon>
        <taxon>Rhodocollybia</taxon>
    </lineage>
</organism>
<protein>
    <recommendedName>
        <fullName evidence="2">SMODS and SLOG-associating 2TM effector domain-containing protein</fullName>
    </recommendedName>
</protein>
<dbReference type="OrthoDB" id="3245801at2759"/>
<evidence type="ECO:0000313" key="3">
    <source>
        <dbReference type="EMBL" id="KAF9064984.1"/>
    </source>
</evidence>
<keyword evidence="1" id="KW-0812">Transmembrane</keyword>
<feature type="domain" description="SMODS and SLOG-associating 2TM effector" evidence="2">
    <location>
        <begin position="14"/>
        <end position="134"/>
    </location>
</feature>
<evidence type="ECO:0000256" key="1">
    <source>
        <dbReference type="SAM" id="Phobius"/>
    </source>
</evidence>
<dbReference type="InterPro" id="IPR041622">
    <property type="entry name" value="SLATT_fungi"/>
</dbReference>
<gene>
    <name evidence="3" type="ORF">BDP27DRAFT_1229579</name>
</gene>
<feature type="transmembrane region" description="Helical" evidence="1">
    <location>
        <begin position="30"/>
        <end position="52"/>
    </location>
</feature>
<evidence type="ECO:0000259" key="2">
    <source>
        <dbReference type="Pfam" id="PF18142"/>
    </source>
</evidence>
<keyword evidence="4" id="KW-1185">Reference proteome</keyword>
<feature type="transmembrane region" description="Helical" evidence="1">
    <location>
        <begin position="58"/>
        <end position="77"/>
    </location>
</feature>
<dbReference type="Proteomes" id="UP000772434">
    <property type="component" value="Unassembled WGS sequence"/>
</dbReference>
<dbReference type="EMBL" id="JADNRY010000111">
    <property type="protein sequence ID" value="KAF9064984.1"/>
    <property type="molecule type" value="Genomic_DNA"/>
</dbReference>
<sequence>QTIKVRLKPTLDNARSECKKFDRKAKMTGYALNVAIGLQVLFGALTTAVSAGTSGKSTSIGLPVIGGMATLVASYLARARGSNEPELSIIRVKDLEQFIRECEAFEMDYGHLANHDHDAKLDQFRRRFEELLGNGNGCVPSLTYSQLEPNAASCLGNAGLQLPVVYKICQVYTISVCKRL</sequence>
<keyword evidence="1" id="KW-0472">Membrane</keyword>
<dbReference type="Pfam" id="PF18142">
    <property type="entry name" value="SLATT_fungal"/>
    <property type="match status" value="1"/>
</dbReference>
<keyword evidence="1" id="KW-1133">Transmembrane helix</keyword>
<name>A0A9P5U3X1_9AGAR</name>
<evidence type="ECO:0000313" key="4">
    <source>
        <dbReference type="Proteomes" id="UP000772434"/>
    </source>
</evidence>